<evidence type="ECO:0000256" key="1">
    <source>
        <dbReference type="SAM" id="SignalP"/>
    </source>
</evidence>
<proteinExistence type="predicted"/>
<organism evidence="2">
    <name type="scientific">Spodoptera frugiperda</name>
    <name type="common">Fall armyworm</name>
    <dbReference type="NCBI Taxonomy" id="7108"/>
    <lineage>
        <taxon>Eukaryota</taxon>
        <taxon>Metazoa</taxon>
        <taxon>Ecdysozoa</taxon>
        <taxon>Arthropoda</taxon>
        <taxon>Hexapoda</taxon>
        <taxon>Insecta</taxon>
        <taxon>Pterygota</taxon>
        <taxon>Neoptera</taxon>
        <taxon>Endopterygota</taxon>
        <taxon>Lepidoptera</taxon>
        <taxon>Glossata</taxon>
        <taxon>Ditrysia</taxon>
        <taxon>Noctuoidea</taxon>
        <taxon>Noctuidae</taxon>
        <taxon>Amphipyrinae</taxon>
        <taxon>Spodoptera</taxon>
    </lineage>
</organism>
<feature type="chain" id="PRO_5013830122" evidence="1">
    <location>
        <begin position="26"/>
        <end position="105"/>
    </location>
</feature>
<reference evidence="2" key="1">
    <citation type="submission" date="2016-07" db="EMBL/GenBank/DDBJ databases">
        <authorList>
            <person name="Bretaudeau A."/>
        </authorList>
    </citation>
    <scope>NUCLEOTIDE SEQUENCE</scope>
    <source>
        <strain evidence="2">Rice</strain>
        <tissue evidence="2">Whole body</tissue>
    </source>
</reference>
<evidence type="ECO:0000313" key="2">
    <source>
        <dbReference type="EMBL" id="SOQ56065.1"/>
    </source>
</evidence>
<protein>
    <submittedName>
        <fullName evidence="2">SFRICE_026569</fullName>
    </submittedName>
</protein>
<name>A0A2H1WSM1_SPOFR</name>
<keyword evidence="1" id="KW-0732">Signal</keyword>
<sequence>MAHLMAGNALITPLLFQASMGGGDCLPSGDPSASLPAYTKKKNLTQVLSEKIDEILVDYFLWYKSVTEQTDHLMVSGYIVGQKLNYLAWSENPPFLRELYSLSPK</sequence>
<dbReference type="EMBL" id="ODYU01010755">
    <property type="protein sequence ID" value="SOQ56065.1"/>
    <property type="molecule type" value="Genomic_DNA"/>
</dbReference>
<accession>A0A2H1WSM1</accession>
<gene>
    <name evidence="2" type="ORF">SFRICE_026569</name>
</gene>
<feature type="signal peptide" evidence="1">
    <location>
        <begin position="1"/>
        <end position="25"/>
    </location>
</feature>
<dbReference type="AlphaFoldDB" id="A0A2H1WSM1"/>